<dbReference type="Pfam" id="PF10946">
    <property type="entry name" value="DUF2625"/>
    <property type="match status" value="1"/>
</dbReference>
<organism evidence="1 2">
    <name type="scientific">Dactylosporangium maewongense</name>
    <dbReference type="NCBI Taxonomy" id="634393"/>
    <lineage>
        <taxon>Bacteria</taxon>
        <taxon>Bacillati</taxon>
        <taxon>Actinomycetota</taxon>
        <taxon>Actinomycetes</taxon>
        <taxon>Micromonosporales</taxon>
        <taxon>Micromonosporaceae</taxon>
        <taxon>Dactylosporangium</taxon>
    </lineage>
</organism>
<dbReference type="Proteomes" id="UP001501470">
    <property type="component" value="Unassembled WGS sequence"/>
</dbReference>
<reference evidence="1 2" key="1">
    <citation type="journal article" date="2019" name="Int. J. Syst. Evol. Microbiol.">
        <title>The Global Catalogue of Microorganisms (GCM) 10K type strain sequencing project: providing services to taxonomists for standard genome sequencing and annotation.</title>
        <authorList>
            <consortium name="The Broad Institute Genomics Platform"/>
            <consortium name="The Broad Institute Genome Sequencing Center for Infectious Disease"/>
            <person name="Wu L."/>
            <person name="Ma J."/>
        </authorList>
    </citation>
    <scope>NUCLEOTIDE SEQUENCE [LARGE SCALE GENOMIC DNA]</scope>
    <source>
        <strain evidence="1 2">JCM 15933</strain>
    </source>
</reference>
<dbReference type="InterPro" id="IPR021239">
    <property type="entry name" value="DUF2625"/>
</dbReference>
<name>A0ABN2BMS8_9ACTN</name>
<protein>
    <submittedName>
        <fullName evidence="1">DUF2625 domain-containing protein</fullName>
    </submittedName>
</protein>
<evidence type="ECO:0000313" key="2">
    <source>
        <dbReference type="Proteomes" id="UP001501470"/>
    </source>
</evidence>
<gene>
    <name evidence="1" type="ORF">GCM10009827_072280</name>
</gene>
<sequence>MRSVEELMATPDPAWPALEAELLANPQITILPAAAGAGKDCLYRLQVSVRSRLGALALHTGGLLVDDGWLRVLGGGDEAGLPSLAQADGLPGDGRPPASLLVGHDVLGGRFEVNGADPAALGRPGNAGEVCYFGPDTLTWEPLGAGHGAWLSWIAEGGTAQFYASLRWTDWQAETRALPLSHGITVYPFLWSREAHEDLAATTRGPAPIVELFSLQDEFAARFAEEPDATALHIRVD</sequence>
<keyword evidence="2" id="KW-1185">Reference proteome</keyword>
<comment type="caution">
    <text evidence="1">The sequence shown here is derived from an EMBL/GenBank/DDBJ whole genome shotgun (WGS) entry which is preliminary data.</text>
</comment>
<accession>A0ABN2BMS8</accession>
<dbReference type="EMBL" id="BAAAQD010000016">
    <property type="protein sequence ID" value="GAA1542295.1"/>
    <property type="molecule type" value="Genomic_DNA"/>
</dbReference>
<dbReference type="RefSeq" id="WP_344507176.1">
    <property type="nucleotide sequence ID" value="NZ_BAAAQD010000016.1"/>
</dbReference>
<proteinExistence type="predicted"/>
<evidence type="ECO:0000313" key="1">
    <source>
        <dbReference type="EMBL" id="GAA1542295.1"/>
    </source>
</evidence>